<evidence type="ECO:0000256" key="2">
    <source>
        <dbReference type="ARBA" id="ARBA00022989"/>
    </source>
</evidence>
<organism evidence="5 6">
    <name type="scientific">Chelativorans composti</name>
    <dbReference type="NCBI Taxonomy" id="768533"/>
    <lineage>
        <taxon>Bacteria</taxon>
        <taxon>Pseudomonadati</taxon>
        <taxon>Pseudomonadota</taxon>
        <taxon>Alphaproteobacteria</taxon>
        <taxon>Hyphomicrobiales</taxon>
        <taxon>Phyllobacteriaceae</taxon>
        <taxon>Chelativorans</taxon>
    </lineage>
</organism>
<dbReference type="Pfam" id="PF07690">
    <property type="entry name" value="MFS_1"/>
    <property type="match status" value="1"/>
</dbReference>
<feature type="transmembrane region" description="Helical" evidence="4">
    <location>
        <begin position="131"/>
        <end position="152"/>
    </location>
</feature>
<dbReference type="CDD" id="cd17339">
    <property type="entry name" value="MFS_NIMT_CynX_like"/>
    <property type="match status" value="1"/>
</dbReference>
<evidence type="ECO:0000313" key="5">
    <source>
        <dbReference type="EMBL" id="MFD2258751.1"/>
    </source>
</evidence>
<evidence type="ECO:0000256" key="1">
    <source>
        <dbReference type="ARBA" id="ARBA00022692"/>
    </source>
</evidence>
<gene>
    <name evidence="5" type="ORF">ACFSMZ_03105</name>
</gene>
<accession>A0ABW5DFF3</accession>
<feature type="transmembrane region" description="Helical" evidence="4">
    <location>
        <begin position="204"/>
        <end position="227"/>
    </location>
</feature>
<feature type="transmembrane region" description="Helical" evidence="4">
    <location>
        <begin position="336"/>
        <end position="352"/>
    </location>
</feature>
<feature type="transmembrane region" description="Helical" evidence="4">
    <location>
        <begin position="164"/>
        <end position="183"/>
    </location>
</feature>
<protein>
    <submittedName>
        <fullName evidence="5">CynX/NimT family MFS transporter</fullName>
    </submittedName>
</protein>
<proteinExistence type="predicted"/>
<sequence>MILHRNILSFVSFFLLAFNLRPAITAIGPLVGNIQITTGLSSTAVGLLNSLPLLAFAAFASLADLGRRFGLERMLAFAMATLFVGILLRSAGPVWALFAGTLVLAAGIAIGNVLAPAIIKRDYSEHVGMLTTVYALVLALTASLGSGLAVPLERSLSGGWRASLAVWAIPAAAATLLWARSLLRAPHSASFPEIAPSASVWRSPLAWCVTAFMGFQSLGFYVVVAWLPSVIRDSGYDEATAGLLITGFQLVSLVAGLAFPRLLAFRPDQSALAIGSALVMTAGILGFLLYPAGTILWTVLTGVSAGLSFPLAIALISLRTADHHQATSLSLMSQSMGYLLAASGPLLFGMAHDLSGGWMLPLAGLAACSILQAVAGFFAGQSRVIATA</sequence>
<dbReference type="PANTHER" id="PTHR23523">
    <property type="match status" value="1"/>
</dbReference>
<evidence type="ECO:0000313" key="6">
    <source>
        <dbReference type="Proteomes" id="UP001597373"/>
    </source>
</evidence>
<keyword evidence="2 4" id="KW-1133">Transmembrane helix</keyword>
<evidence type="ECO:0000256" key="3">
    <source>
        <dbReference type="ARBA" id="ARBA00023136"/>
    </source>
</evidence>
<dbReference type="RefSeq" id="WP_345098308.1">
    <property type="nucleotide sequence ID" value="NZ_BAABGS010000013.1"/>
</dbReference>
<reference evidence="6" key="1">
    <citation type="journal article" date="2019" name="Int. J. Syst. Evol. Microbiol.">
        <title>The Global Catalogue of Microorganisms (GCM) 10K type strain sequencing project: providing services to taxonomists for standard genome sequencing and annotation.</title>
        <authorList>
            <consortium name="The Broad Institute Genomics Platform"/>
            <consortium name="The Broad Institute Genome Sequencing Center for Infectious Disease"/>
            <person name="Wu L."/>
            <person name="Ma J."/>
        </authorList>
    </citation>
    <scope>NUCLEOTIDE SEQUENCE [LARGE SCALE GENOMIC DNA]</scope>
    <source>
        <strain evidence="6">KCTC 23707</strain>
    </source>
</reference>
<dbReference type="InterPro" id="IPR036259">
    <property type="entry name" value="MFS_trans_sf"/>
</dbReference>
<dbReference type="Gene3D" id="1.20.1250.20">
    <property type="entry name" value="MFS general substrate transporter like domains"/>
    <property type="match status" value="1"/>
</dbReference>
<dbReference type="Proteomes" id="UP001597373">
    <property type="component" value="Unassembled WGS sequence"/>
</dbReference>
<keyword evidence="3 4" id="KW-0472">Membrane</keyword>
<comment type="caution">
    <text evidence="5">The sequence shown here is derived from an EMBL/GenBank/DDBJ whole genome shotgun (WGS) entry which is preliminary data.</text>
</comment>
<feature type="transmembrane region" description="Helical" evidence="4">
    <location>
        <begin position="74"/>
        <end position="91"/>
    </location>
</feature>
<keyword evidence="6" id="KW-1185">Reference proteome</keyword>
<keyword evidence="1 4" id="KW-0812">Transmembrane</keyword>
<dbReference type="InterPro" id="IPR011701">
    <property type="entry name" value="MFS"/>
</dbReference>
<feature type="transmembrane region" description="Helical" evidence="4">
    <location>
        <begin position="358"/>
        <end position="379"/>
    </location>
</feature>
<feature type="transmembrane region" description="Helical" evidence="4">
    <location>
        <begin position="39"/>
        <end position="62"/>
    </location>
</feature>
<feature type="transmembrane region" description="Helical" evidence="4">
    <location>
        <begin position="239"/>
        <end position="259"/>
    </location>
</feature>
<dbReference type="InterPro" id="IPR052524">
    <property type="entry name" value="MFS_Cyanate_Porter"/>
</dbReference>
<name>A0ABW5DFF3_9HYPH</name>
<evidence type="ECO:0000256" key="4">
    <source>
        <dbReference type="SAM" id="Phobius"/>
    </source>
</evidence>
<dbReference type="EMBL" id="JBHUIR010000014">
    <property type="protein sequence ID" value="MFD2258751.1"/>
    <property type="molecule type" value="Genomic_DNA"/>
</dbReference>
<dbReference type="PANTHER" id="PTHR23523:SF2">
    <property type="entry name" value="2-NITROIMIDAZOLE TRANSPORTER"/>
    <property type="match status" value="1"/>
</dbReference>
<feature type="transmembrane region" description="Helical" evidence="4">
    <location>
        <begin position="295"/>
        <end position="316"/>
    </location>
</feature>
<feature type="transmembrane region" description="Helical" evidence="4">
    <location>
        <begin position="271"/>
        <end position="289"/>
    </location>
</feature>
<feature type="transmembrane region" description="Helical" evidence="4">
    <location>
        <begin position="97"/>
        <end position="119"/>
    </location>
</feature>
<dbReference type="SUPFAM" id="SSF103473">
    <property type="entry name" value="MFS general substrate transporter"/>
    <property type="match status" value="1"/>
</dbReference>